<dbReference type="InterPro" id="IPR000719">
    <property type="entry name" value="Prot_kinase_dom"/>
</dbReference>
<dbReference type="GO" id="GO:0005524">
    <property type="term" value="F:ATP binding"/>
    <property type="evidence" value="ECO:0007669"/>
    <property type="project" value="UniProtKB-KW"/>
</dbReference>
<dbReference type="PIRSF" id="PIRSF000654">
    <property type="entry name" value="Integrin-linked_kinase"/>
    <property type="match status" value="1"/>
</dbReference>
<evidence type="ECO:0000256" key="10">
    <source>
        <dbReference type="ARBA" id="ARBA00023136"/>
    </source>
</evidence>
<evidence type="ECO:0000259" key="12">
    <source>
        <dbReference type="PROSITE" id="PS50011"/>
    </source>
</evidence>
<dbReference type="PANTHER" id="PTHR45631">
    <property type="entry name" value="OS07G0107800 PROTEIN-RELATED"/>
    <property type="match status" value="1"/>
</dbReference>
<dbReference type="OMA" id="ICQTETE"/>
<keyword evidence="6" id="KW-0547">Nucleotide-binding</keyword>
<dbReference type="Gene3D" id="1.10.510.10">
    <property type="entry name" value="Transferase(Phosphotransferase) domain 1"/>
    <property type="match status" value="1"/>
</dbReference>
<dbReference type="FunFam" id="1.10.510.10:FF:000146">
    <property type="entry name" value="LRR receptor-like serine/threonine-protein kinase IOS1"/>
    <property type="match status" value="1"/>
</dbReference>
<evidence type="ECO:0000256" key="11">
    <source>
        <dbReference type="ARBA" id="ARBA00023170"/>
    </source>
</evidence>
<accession>A0A151SH11</accession>
<evidence type="ECO:0000256" key="3">
    <source>
        <dbReference type="ARBA" id="ARBA00022553"/>
    </source>
</evidence>
<evidence type="ECO:0000256" key="7">
    <source>
        <dbReference type="ARBA" id="ARBA00022777"/>
    </source>
</evidence>
<keyword evidence="9" id="KW-1133">Transmembrane helix</keyword>
<evidence type="ECO:0000256" key="4">
    <source>
        <dbReference type="ARBA" id="ARBA00022679"/>
    </source>
</evidence>
<reference evidence="13 14" key="1">
    <citation type="journal article" date="2012" name="Nat. Biotechnol.">
        <title>Draft genome sequence of pigeonpea (Cajanus cajan), an orphan legume crop of resource-poor farmers.</title>
        <authorList>
            <person name="Varshney R.K."/>
            <person name="Chen W."/>
            <person name="Li Y."/>
            <person name="Bharti A.K."/>
            <person name="Saxena R.K."/>
            <person name="Schlueter J.A."/>
            <person name="Donoghue M.T."/>
            <person name="Azam S."/>
            <person name="Fan G."/>
            <person name="Whaley A.M."/>
            <person name="Farmer A.D."/>
            <person name="Sheridan J."/>
            <person name="Iwata A."/>
            <person name="Tuteja R."/>
            <person name="Penmetsa R.V."/>
            <person name="Wu W."/>
            <person name="Upadhyaya H.D."/>
            <person name="Yang S.P."/>
            <person name="Shah T."/>
            <person name="Saxena K.B."/>
            <person name="Michael T."/>
            <person name="McCombie W.R."/>
            <person name="Yang B."/>
            <person name="Zhang G."/>
            <person name="Yang H."/>
            <person name="Wang J."/>
            <person name="Spillane C."/>
            <person name="Cook D.R."/>
            <person name="May G.D."/>
            <person name="Xu X."/>
            <person name="Jackson S.A."/>
        </authorList>
    </citation>
    <scope>NUCLEOTIDE SEQUENCE [LARGE SCALE GENOMIC DNA]</scope>
    <source>
        <strain evidence="14">cv. Asha</strain>
    </source>
</reference>
<dbReference type="PROSITE" id="PS50011">
    <property type="entry name" value="PROTEIN_KINASE_DOM"/>
    <property type="match status" value="1"/>
</dbReference>
<dbReference type="Gene3D" id="3.30.200.20">
    <property type="entry name" value="Phosphorylase Kinase, domain 1"/>
    <property type="match status" value="1"/>
</dbReference>
<keyword evidence="3" id="KW-0597">Phosphoprotein</keyword>
<dbReference type="Gramene" id="C.cajan_00281.t">
    <property type="protein sequence ID" value="C.cajan_00281.t"/>
    <property type="gene ID" value="C.cajan_00281"/>
</dbReference>
<dbReference type="InterPro" id="IPR008271">
    <property type="entry name" value="Ser/Thr_kinase_AS"/>
</dbReference>
<dbReference type="Pfam" id="PF07714">
    <property type="entry name" value="PK_Tyr_Ser-Thr"/>
    <property type="match status" value="1"/>
</dbReference>
<evidence type="ECO:0000256" key="2">
    <source>
        <dbReference type="ARBA" id="ARBA00022527"/>
    </source>
</evidence>
<keyword evidence="4" id="KW-0808">Transferase</keyword>
<dbReference type="InterPro" id="IPR011009">
    <property type="entry name" value="Kinase-like_dom_sf"/>
</dbReference>
<dbReference type="GO" id="GO:0004674">
    <property type="term" value="F:protein serine/threonine kinase activity"/>
    <property type="evidence" value="ECO:0007669"/>
    <property type="project" value="UniProtKB-KW"/>
</dbReference>
<dbReference type="SMART" id="SM00220">
    <property type="entry name" value="S_TKc"/>
    <property type="match status" value="1"/>
</dbReference>
<gene>
    <name evidence="13" type="ORF">KK1_000290</name>
</gene>
<keyword evidence="5" id="KW-0812">Transmembrane</keyword>
<name>A0A151SH11_CAJCA</name>
<evidence type="ECO:0000256" key="1">
    <source>
        <dbReference type="ARBA" id="ARBA00004167"/>
    </source>
</evidence>
<feature type="domain" description="Protein kinase" evidence="12">
    <location>
        <begin position="1"/>
        <end position="231"/>
    </location>
</feature>
<evidence type="ECO:0000256" key="8">
    <source>
        <dbReference type="ARBA" id="ARBA00022840"/>
    </source>
</evidence>
<keyword evidence="2" id="KW-0723">Serine/threonine-protein kinase</keyword>
<dbReference type="SUPFAM" id="SSF56112">
    <property type="entry name" value="Protein kinase-like (PK-like)"/>
    <property type="match status" value="1"/>
</dbReference>
<keyword evidence="8" id="KW-0067">ATP-binding</keyword>
<keyword evidence="7" id="KW-0418">Kinase</keyword>
<organism evidence="13 14">
    <name type="scientific">Cajanus cajan</name>
    <name type="common">Pigeon pea</name>
    <name type="synonym">Cajanus indicus</name>
    <dbReference type="NCBI Taxonomy" id="3821"/>
    <lineage>
        <taxon>Eukaryota</taxon>
        <taxon>Viridiplantae</taxon>
        <taxon>Streptophyta</taxon>
        <taxon>Embryophyta</taxon>
        <taxon>Tracheophyta</taxon>
        <taxon>Spermatophyta</taxon>
        <taxon>Magnoliopsida</taxon>
        <taxon>eudicotyledons</taxon>
        <taxon>Gunneridae</taxon>
        <taxon>Pentapetalae</taxon>
        <taxon>rosids</taxon>
        <taxon>fabids</taxon>
        <taxon>Fabales</taxon>
        <taxon>Fabaceae</taxon>
        <taxon>Papilionoideae</taxon>
        <taxon>50 kb inversion clade</taxon>
        <taxon>NPAAA clade</taxon>
        <taxon>indigoferoid/millettioid clade</taxon>
        <taxon>Phaseoleae</taxon>
        <taxon>Cajanus</taxon>
    </lineage>
</organism>
<dbReference type="STRING" id="3821.A0A151SH11"/>
<keyword evidence="14" id="KW-1185">Reference proteome</keyword>
<keyword evidence="10" id="KW-0472">Membrane</keyword>
<evidence type="ECO:0000256" key="9">
    <source>
        <dbReference type="ARBA" id="ARBA00022989"/>
    </source>
</evidence>
<evidence type="ECO:0000313" key="14">
    <source>
        <dbReference type="Proteomes" id="UP000075243"/>
    </source>
</evidence>
<dbReference type="PANTHER" id="PTHR45631:SF202">
    <property type="entry name" value="SENESCENCE-INDUCED RECEPTOR-LIKE SERINE_THREONINE-PROTEIN KINASE"/>
    <property type="match status" value="1"/>
</dbReference>
<evidence type="ECO:0000256" key="5">
    <source>
        <dbReference type="ARBA" id="ARBA00022692"/>
    </source>
</evidence>
<evidence type="ECO:0000313" key="13">
    <source>
        <dbReference type="EMBL" id="KYP54116.1"/>
    </source>
</evidence>
<evidence type="ECO:0000256" key="6">
    <source>
        <dbReference type="ARBA" id="ARBA00022741"/>
    </source>
</evidence>
<sequence length="263" mass="29721">MQAQLLMIVHHRNLVSLIGYCDEGENKALIYEYMANGSLHQHLSVNNPNFLKWNERLIIAVDAARGLDYLHNGCKPPLIHRDLKPSNILLDQNMHSKIADFGLCRAFRSDTDSHISTLPAGTLGYVDPEFQRTGNSNKKSDIYSFGIILFELITGQHALSRTPEKNVHILEWVIPMVETGDVHNIVDPRLKEEFNINSAWKAVEIALSCISPATAERPDISQILAELKECLSLDIVQRHVKRTKTIFEFTSLRIDSEISPSAR</sequence>
<dbReference type="EMBL" id="CM003613">
    <property type="protein sequence ID" value="KYP54116.1"/>
    <property type="molecule type" value="Genomic_DNA"/>
</dbReference>
<protein>
    <submittedName>
        <fullName evidence="13">Receptor-like protein kinase At3g21340 family</fullName>
    </submittedName>
</protein>
<dbReference type="InterPro" id="IPR001245">
    <property type="entry name" value="Ser-Thr/Tyr_kinase_cat_dom"/>
</dbReference>
<comment type="subcellular location">
    <subcellularLocation>
        <location evidence="1">Membrane</location>
        <topology evidence="1">Single-pass membrane protein</topology>
    </subcellularLocation>
</comment>
<dbReference type="PROSITE" id="PS00108">
    <property type="entry name" value="PROTEIN_KINASE_ST"/>
    <property type="match status" value="1"/>
</dbReference>
<dbReference type="AlphaFoldDB" id="A0A151SH11"/>
<dbReference type="Proteomes" id="UP000075243">
    <property type="component" value="Chromosome 11"/>
</dbReference>
<keyword evidence="11" id="KW-0675">Receptor</keyword>
<proteinExistence type="predicted"/>
<dbReference type="GO" id="GO:0016020">
    <property type="term" value="C:membrane"/>
    <property type="evidence" value="ECO:0007669"/>
    <property type="project" value="UniProtKB-SubCell"/>
</dbReference>